<dbReference type="SUPFAM" id="SSF53474">
    <property type="entry name" value="alpha/beta-Hydrolases"/>
    <property type="match status" value="1"/>
</dbReference>
<name>A0A1M6N3Q0_9PROT</name>
<gene>
    <name evidence="1" type="ORF">SAMN02745194_03695</name>
</gene>
<dbReference type="OrthoDB" id="9784036at2"/>
<protein>
    <submittedName>
        <fullName evidence="1">Enterochelin esterase</fullName>
    </submittedName>
</protein>
<dbReference type="AlphaFoldDB" id="A0A1M6N3Q0"/>
<dbReference type="InterPro" id="IPR000801">
    <property type="entry name" value="Esterase-like"/>
</dbReference>
<dbReference type="Gene3D" id="3.40.50.1820">
    <property type="entry name" value="alpha/beta hydrolase"/>
    <property type="match status" value="1"/>
</dbReference>
<dbReference type="STRING" id="198092.SAMN02745194_03695"/>
<proteinExistence type="predicted"/>
<dbReference type="PANTHER" id="PTHR48098">
    <property type="entry name" value="ENTEROCHELIN ESTERASE-RELATED"/>
    <property type="match status" value="1"/>
</dbReference>
<reference evidence="1 2" key="1">
    <citation type="submission" date="2016-11" db="EMBL/GenBank/DDBJ databases">
        <authorList>
            <person name="Jaros S."/>
            <person name="Januszkiewicz K."/>
            <person name="Wedrychowicz H."/>
        </authorList>
    </citation>
    <scope>NUCLEOTIDE SEQUENCE [LARGE SCALE GENOMIC DNA]</scope>
    <source>
        <strain evidence="1 2">DSM 14916</strain>
    </source>
</reference>
<evidence type="ECO:0000313" key="1">
    <source>
        <dbReference type="EMBL" id="SHJ90325.1"/>
    </source>
</evidence>
<dbReference type="Proteomes" id="UP000184387">
    <property type="component" value="Unassembled WGS sequence"/>
</dbReference>
<accession>A0A1M6N3Q0</accession>
<dbReference type="Pfam" id="PF00756">
    <property type="entry name" value="Esterase"/>
    <property type="match status" value="1"/>
</dbReference>
<dbReference type="InterPro" id="IPR029058">
    <property type="entry name" value="AB_hydrolase_fold"/>
</dbReference>
<sequence>MMHEAQEARRQVGVSEHALARRSLLALASGAPLLLAGREGRAALPGRIEEQRFAPSGVLGKEVRYSVYLPPDYDSAKRAYPIIYMLHGGEAGTDTDWFRFGRLNVLLDRLIGEGRIPAAIVVSPNGQRDEANRNNTYYMNDADGAFRWEDMFFEDFMPFIERTYRVISGREGRGIGGLSMGGYGALAYSMRHPGTFIGAAALSAAFRTDEQILTMDQPGYDRRYGKAWGMGLQGEARLNERYRDYSVLDMVDRLPPANIRSTRFHLDCGAEDRFFDGNAILHQKLRDKNVPHSFMIRPGLHNWDYWRSGSEGALLFLGKLFQQ</sequence>
<dbReference type="EMBL" id="FQZF01000024">
    <property type="protein sequence ID" value="SHJ90325.1"/>
    <property type="molecule type" value="Genomic_DNA"/>
</dbReference>
<keyword evidence="2" id="KW-1185">Reference proteome</keyword>
<evidence type="ECO:0000313" key="2">
    <source>
        <dbReference type="Proteomes" id="UP000184387"/>
    </source>
</evidence>
<dbReference type="InterPro" id="IPR050583">
    <property type="entry name" value="Mycobacterial_A85_antigen"/>
</dbReference>
<dbReference type="PANTHER" id="PTHR48098:SF1">
    <property type="entry name" value="DIACYLGLYCEROL ACYLTRANSFERASE_MYCOLYLTRANSFERASE AG85A"/>
    <property type="match status" value="1"/>
</dbReference>
<organism evidence="1 2">
    <name type="scientific">Muricoccus roseus</name>
    <dbReference type="NCBI Taxonomy" id="198092"/>
    <lineage>
        <taxon>Bacteria</taxon>
        <taxon>Pseudomonadati</taxon>
        <taxon>Pseudomonadota</taxon>
        <taxon>Alphaproteobacteria</taxon>
        <taxon>Acetobacterales</taxon>
        <taxon>Roseomonadaceae</taxon>
        <taxon>Muricoccus</taxon>
    </lineage>
</organism>
<dbReference type="GO" id="GO:0016747">
    <property type="term" value="F:acyltransferase activity, transferring groups other than amino-acyl groups"/>
    <property type="evidence" value="ECO:0007669"/>
    <property type="project" value="TreeGrafter"/>
</dbReference>